<dbReference type="AlphaFoldDB" id="A0A1U7EZK5"/>
<dbReference type="eggNOG" id="arCOG06355">
    <property type="taxonomic scope" value="Archaea"/>
</dbReference>
<dbReference type="Pfam" id="PF09835">
    <property type="entry name" value="DUF2062"/>
    <property type="match status" value="1"/>
</dbReference>
<feature type="transmembrane region" description="Helical" evidence="1">
    <location>
        <begin position="120"/>
        <end position="139"/>
    </location>
</feature>
<dbReference type="RefSeq" id="WP_011324344.1">
    <property type="nucleotide sequence ID" value="NC_007426.1"/>
</dbReference>
<feature type="transmembrane region" description="Helical" evidence="1">
    <location>
        <begin position="36"/>
        <end position="56"/>
    </location>
</feature>
<keyword evidence="4" id="KW-1185">Reference proteome</keyword>
<evidence type="ECO:0000313" key="3">
    <source>
        <dbReference type="EMBL" id="CAI50735.1"/>
    </source>
</evidence>
<dbReference type="KEGG" id="nph:NP_5288A"/>
<dbReference type="InterPro" id="IPR018639">
    <property type="entry name" value="DUF2062"/>
</dbReference>
<gene>
    <name evidence="3" type="ordered locus">NP_5288A</name>
</gene>
<accession>A0A1U7EZK5</accession>
<dbReference type="PANTHER" id="PTHR40547">
    <property type="entry name" value="SLL0298 PROTEIN"/>
    <property type="match status" value="1"/>
</dbReference>
<feature type="domain" description="DUF2062" evidence="2">
    <location>
        <begin position="16"/>
        <end position="149"/>
    </location>
</feature>
<name>A0A1U7EZK5_NATPD</name>
<feature type="transmembrane region" description="Helical" evidence="1">
    <location>
        <begin position="68"/>
        <end position="92"/>
    </location>
</feature>
<keyword evidence="1" id="KW-0812">Transmembrane</keyword>
<dbReference type="HOGENOM" id="CLU_1590937_0_0_2"/>
<evidence type="ECO:0000259" key="2">
    <source>
        <dbReference type="Pfam" id="PF09835"/>
    </source>
</evidence>
<dbReference type="PANTHER" id="PTHR40547:SF1">
    <property type="entry name" value="SLL0298 PROTEIN"/>
    <property type="match status" value="1"/>
</dbReference>
<organism evidence="3 4">
    <name type="scientific">Natronomonas pharaonis (strain ATCC 35678 / DSM 2160 / CIP 103997 / JCM 8858 / NBRC 14720 / NCIMB 2260 / Gabara)</name>
    <name type="common">Halobacterium pharaonis</name>
    <dbReference type="NCBI Taxonomy" id="348780"/>
    <lineage>
        <taxon>Archaea</taxon>
        <taxon>Methanobacteriati</taxon>
        <taxon>Methanobacteriota</taxon>
        <taxon>Stenosarchaea group</taxon>
        <taxon>Halobacteria</taxon>
        <taxon>Halobacteriales</taxon>
        <taxon>Natronomonadaceae</taxon>
        <taxon>Natronomonas</taxon>
    </lineage>
</organism>
<evidence type="ECO:0000313" key="4">
    <source>
        <dbReference type="Proteomes" id="UP000002698"/>
    </source>
</evidence>
<dbReference type="OrthoDB" id="329979at2157"/>
<protein>
    <submittedName>
        <fullName evidence="3">DUF2062 family protein</fullName>
    </submittedName>
</protein>
<dbReference type="GeneID" id="3702321"/>
<proteinExistence type="predicted"/>
<evidence type="ECO:0000256" key="1">
    <source>
        <dbReference type="SAM" id="Phobius"/>
    </source>
</evidence>
<sequence length="167" mass="17597">MALLRARLGETVDDLRGRLHAALAERYTPGQVAGSFAVGVFITSLPTLGTGLLLFPPLSYLFAGISKVALVAAVAVMNPVVKWGVYGVSFWLGSRLLGPVEGVARGDIGLSAAPEVVTRLLVGNLLLAVVFTVVGYAVAYRLTVEYRQQNGGVGRIEGALEAVFGRR</sequence>
<dbReference type="EMBL" id="CR936257">
    <property type="protein sequence ID" value="CAI50735.1"/>
    <property type="molecule type" value="Genomic_DNA"/>
</dbReference>
<reference evidence="3 4" key="1">
    <citation type="journal article" date="2005" name="Genome Res.">
        <title>Living with two extremes: conclusions from the genome sequence of Natronomonas pharaonis.</title>
        <authorList>
            <person name="Falb M."/>
            <person name="Pfeiffer F."/>
            <person name="Palm P."/>
            <person name="Rodewald K."/>
            <person name="Hickmann V."/>
            <person name="Tittor J."/>
            <person name="Oesterhelt D."/>
        </authorList>
    </citation>
    <scope>NUCLEOTIDE SEQUENCE [LARGE SCALE GENOMIC DNA]</scope>
    <source>
        <strain evidence="4">ATCC 35678 / DSM 2160 / CIP 103997 / JCM 8858 / NBRC 14720 / NCIMB 2260 / Gabara</strain>
    </source>
</reference>
<keyword evidence="1" id="KW-1133">Transmembrane helix</keyword>
<dbReference type="Proteomes" id="UP000002698">
    <property type="component" value="Chromosome"/>
</dbReference>
<keyword evidence="1" id="KW-0472">Membrane</keyword>
<dbReference type="EnsemblBacteria" id="CAI50735">
    <property type="protein sequence ID" value="CAI50735"/>
    <property type="gene ID" value="NP_5288A"/>
</dbReference>
<dbReference type="STRING" id="348780.NP_5288A"/>